<dbReference type="EMBL" id="RQGA01000014">
    <property type="protein sequence ID" value="TGL37128.1"/>
    <property type="molecule type" value="Genomic_DNA"/>
</dbReference>
<dbReference type="OrthoDB" id="9815339at2"/>
<dbReference type="Proteomes" id="UP000298125">
    <property type="component" value="Unassembled WGS sequence"/>
</dbReference>
<dbReference type="AlphaFoldDB" id="A0A4R9JEU3"/>
<name>A0A4R9JEU3_9LEPT</name>
<organism evidence="1 2">
    <name type="scientific">Leptospira perdikensis</name>
    <dbReference type="NCBI Taxonomy" id="2484948"/>
    <lineage>
        <taxon>Bacteria</taxon>
        <taxon>Pseudomonadati</taxon>
        <taxon>Spirochaetota</taxon>
        <taxon>Spirochaetia</taxon>
        <taxon>Leptospirales</taxon>
        <taxon>Leptospiraceae</taxon>
        <taxon>Leptospira</taxon>
    </lineage>
</organism>
<evidence type="ECO:0000313" key="1">
    <source>
        <dbReference type="EMBL" id="TGL37128.1"/>
    </source>
</evidence>
<reference evidence="1" key="1">
    <citation type="journal article" date="2019" name="PLoS Negl. Trop. Dis.">
        <title>Revisiting the worldwide diversity of Leptospira species in the environment.</title>
        <authorList>
            <person name="Vincent A.T."/>
            <person name="Schiettekatte O."/>
            <person name="Bourhy P."/>
            <person name="Veyrier F.J."/>
            <person name="Picardeau M."/>
        </authorList>
    </citation>
    <scope>NUCLEOTIDE SEQUENCE [LARGE SCALE GENOMIC DNA]</scope>
    <source>
        <strain evidence="1">201702692</strain>
    </source>
</reference>
<dbReference type="InterPro" id="IPR007739">
    <property type="entry name" value="RgpF"/>
</dbReference>
<dbReference type="Pfam" id="PF05045">
    <property type="entry name" value="RgpF"/>
    <property type="match status" value="1"/>
</dbReference>
<accession>A0A4R9JEU3</accession>
<evidence type="ECO:0000313" key="2">
    <source>
        <dbReference type="Proteomes" id="UP000298125"/>
    </source>
</evidence>
<comment type="caution">
    <text evidence="1">The sequence shown here is derived from an EMBL/GenBank/DDBJ whole genome shotgun (WGS) entry which is preliminary data.</text>
</comment>
<proteinExistence type="predicted"/>
<protein>
    <submittedName>
        <fullName evidence="1">Uncharacterized protein</fullName>
    </submittedName>
</protein>
<sequence>MIKLQKKKTKILFKELILRLLYIAHKSKLFRRIFLAVVPEIYVNTVFREKQFNRLVLFSTFSTTGKVSKNLTFYLRKLHELGSDIVLIDTSPISLPEEIESIRPFIKQYIWRENFGYDFGSWKVGLSETKDWKSYEQIVLTNDSVYGPLTPLQPIFSKFVNTDIDVWGLTDSYEFDYHLMSYFLVFQNNVLKSEAFERFWNQFVFYPTRWKKLLILEYEVGGTKYWKKNHFKMSVFIPFISLSPNTDKTYYINPTHVFWNTIITEHGFPFLKRDLIKALLSKNLTHEINDLLETNQYYPINHIDLLNN</sequence>
<gene>
    <name evidence="1" type="ORF">EHQ49_12805</name>
</gene>
<keyword evidence="2" id="KW-1185">Reference proteome</keyword>